<dbReference type="PATRIC" id="fig|1149862.3.peg.3872"/>
<feature type="transmembrane region" description="Helical" evidence="1">
    <location>
        <begin position="38"/>
        <end position="60"/>
    </location>
</feature>
<dbReference type="Proteomes" id="UP000004324">
    <property type="component" value="Unassembled WGS sequence"/>
</dbReference>
<proteinExistence type="predicted"/>
<name>I8RBH8_9FIRM</name>
<sequence length="202" mass="21746">MASLKTNNNQTVRHLITIGIFNALIISIFMLLGFTIGLIPVILIFMPVILAIPGGIIFMLMLAKAPLRGVFVISGALLGLVLFNMAPAGVFGLSIFVGGVLGEIAFGFIGREKFIAKVTGFAFYMLGFAVGESFPLTFMKEAYIAQEATKGTEQLAILQQCLALMNPAMLAVICLLTVIMACVSSLWGRRLLRTHFEKAGIV</sequence>
<organism evidence="2 3">
    <name type="scientific">Pelosinus fermentans B4</name>
    <dbReference type="NCBI Taxonomy" id="1149862"/>
    <lineage>
        <taxon>Bacteria</taxon>
        <taxon>Bacillati</taxon>
        <taxon>Bacillota</taxon>
        <taxon>Negativicutes</taxon>
        <taxon>Selenomonadales</taxon>
        <taxon>Sporomusaceae</taxon>
        <taxon>Pelosinus</taxon>
    </lineage>
</organism>
<dbReference type="AlphaFoldDB" id="I8RBH8"/>
<dbReference type="RefSeq" id="WP_007937357.1">
    <property type="nucleotide sequence ID" value="NZ_AKVJ01000066.1"/>
</dbReference>
<feature type="transmembrane region" description="Helical" evidence="1">
    <location>
        <begin position="121"/>
        <end position="139"/>
    </location>
</feature>
<comment type="caution">
    <text evidence="2">The sequence shown here is derived from an EMBL/GenBank/DDBJ whole genome shotgun (WGS) entry which is preliminary data.</text>
</comment>
<feature type="transmembrane region" description="Helical" evidence="1">
    <location>
        <begin position="12"/>
        <end position="32"/>
    </location>
</feature>
<evidence type="ECO:0000313" key="2">
    <source>
        <dbReference type="EMBL" id="EIW16358.1"/>
    </source>
</evidence>
<dbReference type="NCBIfam" id="TIGR02185">
    <property type="entry name" value="Trep_Strep"/>
    <property type="match status" value="1"/>
</dbReference>
<accession>I8RBH8</accession>
<dbReference type="EMBL" id="AKVJ01000066">
    <property type="protein sequence ID" value="EIW16358.1"/>
    <property type="molecule type" value="Genomic_DNA"/>
</dbReference>
<protein>
    <submittedName>
        <fullName evidence="2">Conserved hypothetical CHP02185, integral membrane protein</fullName>
    </submittedName>
</protein>
<feature type="transmembrane region" description="Helical" evidence="1">
    <location>
        <begin position="67"/>
        <end position="85"/>
    </location>
</feature>
<keyword evidence="1" id="KW-0812">Transmembrane</keyword>
<dbReference type="InterPro" id="IPR011733">
    <property type="entry name" value="CHP02185_IM"/>
</dbReference>
<evidence type="ECO:0000256" key="1">
    <source>
        <dbReference type="SAM" id="Phobius"/>
    </source>
</evidence>
<gene>
    <name evidence="2" type="ORF">FB4_0869</name>
</gene>
<evidence type="ECO:0000313" key="3">
    <source>
        <dbReference type="Proteomes" id="UP000004324"/>
    </source>
</evidence>
<dbReference type="Pfam" id="PF09605">
    <property type="entry name" value="Trep_Strep"/>
    <property type="match status" value="1"/>
</dbReference>
<feature type="transmembrane region" description="Helical" evidence="1">
    <location>
        <begin position="168"/>
        <end position="188"/>
    </location>
</feature>
<keyword evidence="1" id="KW-0472">Membrane</keyword>
<reference evidence="2 3" key="1">
    <citation type="journal article" date="2012" name="J. Bacteriol.">
        <title>Draft Genome Sequences for Two Metal-Reducing Pelosinus fermentans Strains Isolated from a Cr(VI)-Contaminated Site and for Type Strain R7.</title>
        <authorList>
            <person name="Brown S.D."/>
            <person name="Podar M."/>
            <person name="Klingeman D.M."/>
            <person name="Johnson C.M."/>
            <person name="Yang Z.K."/>
            <person name="Utturkar S.M."/>
            <person name="Land M.L."/>
            <person name="Mosher J.J."/>
            <person name="Hurt R.A.Jr."/>
            <person name="Phelps T.J."/>
            <person name="Palumbo A.V."/>
            <person name="Arkin A.P."/>
            <person name="Hazen T.C."/>
            <person name="Elias D.A."/>
        </authorList>
    </citation>
    <scope>NUCLEOTIDE SEQUENCE [LARGE SCALE GENOMIC DNA]</scope>
    <source>
        <strain evidence="2 3">B4</strain>
    </source>
</reference>
<keyword evidence="3" id="KW-1185">Reference proteome</keyword>
<keyword evidence="1" id="KW-1133">Transmembrane helix</keyword>
<dbReference type="OrthoDB" id="9781459at2"/>
<feature type="transmembrane region" description="Helical" evidence="1">
    <location>
        <begin position="91"/>
        <end position="109"/>
    </location>
</feature>